<sequence>MDIVSAGTITEAITAAAGAAGTAAGRQAWEALLTVARRARRRGAGESAEIEPASVDPGSEPQVRELIATLVEDREDDPTLADDLTAWARRHAAALNVTVTYDNSTDNSTVTNVIKDNARVTKVIQGRDISGTFNFN</sequence>
<dbReference type="Proteomes" id="UP000540506">
    <property type="component" value="Unassembled WGS sequence"/>
</dbReference>
<organism evidence="1 2">
    <name type="scientific">Kitasatospora kifunensis</name>
    <name type="common">Streptomyces kifunensis</name>
    <dbReference type="NCBI Taxonomy" id="58351"/>
    <lineage>
        <taxon>Bacteria</taxon>
        <taxon>Bacillati</taxon>
        <taxon>Actinomycetota</taxon>
        <taxon>Actinomycetes</taxon>
        <taxon>Kitasatosporales</taxon>
        <taxon>Streptomycetaceae</taxon>
        <taxon>Kitasatospora</taxon>
    </lineage>
</organism>
<evidence type="ECO:0000313" key="2">
    <source>
        <dbReference type="Proteomes" id="UP000540506"/>
    </source>
</evidence>
<evidence type="ECO:0000313" key="1">
    <source>
        <dbReference type="EMBL" id="MBB4926543.1"/>
    </source>
</evidence>
<dbReference type="RefSeq" id="WP_184939907.1">
    <property type="nucleotide sequence ID" value="NZ_JACHJV010000001.1"/>
</dbReference>
<reference evidence="1 2" key="1">
    <citation type="submission" date="2020-08" db="EMBL/GenBank/DDBJ databases">
        <title>Sequencing the genomes of 1000 actinobacteria strains.</title>
        <authorList>
            <person name="Klenk H.-P."/>
        </authorList>
    </citation>
    <scope>NUCLEOTIDE SEQUENCE [LARGE SCALE GENOMIC DNA]</scope>
    <source>
        <strain evidence="1 2">DSM 41654</strain>
    </source>
</reference>
<comment type="caution">
    <text evidence="1">The sequence shown here is derived from an EMBL/GenBank/DDBJ whole genome shotgun (WGS) entry which is preliminary data.</text>
</comment>
<protein>
    <submittedName>
        <fullName evidence="1">Uncharacterized protein</fullName>
    </submittedName>
</protein>
<keyword evidence="2" id="KW-1185">Reference proteome</keyword>
<dbReference type="EMBL" id="JACHJV010000001">
    <property type="protein sequence ID" value="MBB4926543.1"/>
    <property type="molecule type" value="Genomic_DNA"/>
</dbReference>
<proteinExistence type="predicted"/>
<name>A0A7W7R7H8_KITKI</name>
<accession>A0A7W7R7H8</accession>
<gene>
    <name evidence="1" type="ORF">FHR34_005536</name>
</gene>
<dbReference type="AlphaFoldDB" id="A0A7W7R7H8"/>